<dbReference type="STRING" id="426701.SAMN04488098_103113"/>
<protein>
    <recommendedName>
        <fullName evidence="3">Phosphoribosyl transferase domain-containing protein</fullName>
    </recommendedName>
</protein>
<dbReference type="InterPro" id="IPR029057">
    <property type="entry name" value="PRTase-like"/>
</dbReference>
<dbReference type="SUPFAM" id="SSF53271">
    <property type="entry name" value="PRTase-like"/>
    <property type="match status" value="1"/>
</dbReference>
<dbReference type="OrthoDB" id="9810066at2"/>
<gene>
    <name evidence="1" type="ORF">SAMN04488098_103113</name>
</gene>
<dbReference type="Gene3D" id="3.40.50.2020">
    <property type="match status" value="1"/>
</dbReference>
<dbReference type="CDD" id="cd06223">
    <property type="entry name" value="PRTases_typeI"/>
    <property type="match status" value="1"/>
</dbReference>
<name>A0A1G9C0B9_9LACT</name>
<proteinExistence type="predicted"/>
<accession>A0A1G9C0B9</accession>
<dbReference type="InterPro" id="IPR000836">
    <property type="entry name" value="PRTase_dom"/>
</dbReference>
<evidence type="ECO:0000313" key="1">
    <source>
        <dbReference type="EMBL" id="SDK45169.1"/>
    </source>
</evidence>
<organism evidence="1 2">
    <name type="scientific">Alkalibacterium thalassium</name>
    <dbReference type="NCBI Taxonomy" id="426701"/>
    <lineage>
        <taxon>Bacteria</taxon>
        <taxon>Bacillati</taxon>
        <taxon>Bacillota</taxon>
        <taxon>Bacilli</taxon>
        <taxon>Lactobacillales</taxon>
        <taxon>Carnobacteriaceae</taxon>
        <taxon>Alkalibacterium</taxon>
    </lineage>
</organism>
<dbReference type="EMBL" id="FNFK01000031">
    <property type="protein sequence ID" value="SDK45169.1"/>
    <property type="molecule type" value="Genomic_DNA"/>
</dbReference>
<evidence type="ECO:0008006" key="3">
    <source>
        <dbReference type="Google" id="ProtNLM"/>
    </source>
</evidence>
<dbReference type="Proteomes" id="UP000199433">
    <property type="component" value="Unassembled WGS sequence"/>
</dbReference>
<dbReference type="AlphaFoldDB" id="A0A1G9C0B9"/>
<evidence type="ECO:0000313" key="2">
    <source>
        <dbReference type="Proteomes" id="UP000199433"/>
    </source>
</evidence>
<keyword evidence="2" id="KW-1185">Reference proteome</keyword>
<sequence>MVSKINGRFGRNSHSLKKKKIREDLMLVHNRQDAGRQLAEKLNNTDMKDAVVLTLPRDGVPLGLEIVRKHQLNFDVLLSKKIGHPYQSEYAIGAISENGDPMLKRMEADWIATGLTTKVAINLVTHGGLFFW</sequence>
<reference evidence="2" key="1">
    <citation type="submission" date="2016-10" db="EMBL/GenBank/DDBJ databases">
        <authorList>
            <person name="Varghese N."/>
            <person name="Submissions S."/>
        </authorList>
    </citation>
    <scope>NUCLEOTIDE SEQUENCE [LARGE SCALE GENOMIC DNA]</scope>
    <source>
        <strain evidence="2">DSM 19181</strain>
    </source>
</reference>